<keyword evidence="2" id="KW-1185">Reference proteome</keyword>
<evidence type="ECO:0000313" key="1">
    <source>
        <dbReference type="EMBL" id="KZT01579.1"/>
    </source>
</evidence>
<proteinExistence type="predicted"/>
<dbReference type="GeneID" id="63822105"/>
<accession>A0A165BSQ5</accession>
<dbReference type="Proteomes" id="UP000076871">
    <property type="component" value="Unassembled WGS sequence"/>
</dbReference>
<name>A0A165BSQ5_9APHY</name>
<dbReference type="AlphaFoldDB" id="A0A165BSQ5"/>
<organism evidence="1 2">
    <name type="scientific">Laetiporus sulphureus 93-53</name>
    <dbReference type="NCBI Taxonomy" id="1314785"/>
    <lineage>
        <taxon>Eukaryota</taxon>
        <taxon>Fungi</taxon>
        <taxon>Dikarya</taxon>
        <taxon>Basidiomycota</taxon>
        <taxon>Agaricomycotina</taxon>
        <taxon>Agaricomycetes</taxon>
        <taxon>Polyporales</taxon>
        <taxon>Laetiporus</taxon>
    </lineage>
</organism>
<dbReference type="RefSeq" id="XP_040759319.1">
    <property type="nucleotide sequence ID" value="XM_040905075.1"/>
</dbReference>
<evidence type="ECO:0000313" key="2">
    <source>
        <dbReference type="Proteomes" id="UP000076871"/>
    </source>
</evidence>
<dbReference type="EMBL" id="KV427662">
    <property type="protein sequence ID" value="KZT01579.1"/>
    <property type="molecule type" value="Genomic_DNA"/>
</dbReference>
<reference evidence="1 2" key="1">
    <citation type="journal article" date="2016" name="Mol. Biol. Evol.">
        <title>Comparative Genomics of Early-Diverging Mushroom-Forming Fungi Provides Insights into the Origins of Lignocellulose Decay Capabilities.</title>
        <authorList>
            <person name="Nagy L.G."/>
            <person name="Riley R."/>
            <person name="Tritt A."/>
            <person name="Adam C."/>
            <person name="Daum C."/>
            <person name="Floudas D."/>
            <person name="Sun H."/>
            <person name="Yadav J.S."/>
            <person name="Pangilinan J."/>
            <person name="Larsson K.H."/>
            <person name="Matsuura K."/>
            <person name="Barry K."/>
            <person name="Labutti K."/>
            <person name="Kuo R."/>
            <person name="Ohm R.A."/>
            <person name="Bhattacharya S.S."/>
            <person name="Shirouzu T."/>
            <person name="Yoshinaga Y."/>
            <person name="Martin F.M."/>
            <person name="Grigoriev I.V."/>
            <person name="Hibbett D.S."/>
        </authorList>
    </citation>
    <scope>NUCLEOTIDE SEQUENCE [LARGE SCALE GENOMIC DNA]</scope>
    <source>
        <strain evidence="1 2">93-53</strain>
    </source>
</reference>
<sequence length="74" mass="8208">MRCSRKVITNDPYRVKTMRLWQFDDEVHGDGVPGPIGDIERLEQVIWLVPGGFDAGTGVTSRDILTNKSAHTGP</sequence>
<gene>
    <name evidence="1" type="ORF">LAESUDRAFT_663667</name>
</gene>
<protein>
    <submittedName>
        <fullName evidence="1">Uncharacterized protein</fullName>
    </submittedName>
</protein>
<dbReference type="OrthoDB" id="408631at2759"/>
<dbReference type="InParanoid" id="A0A165BSQ5"/>